<dbReference type="PROSITE" id="PS51843">
    <property type="entry name" value="NR_LBD"/>
    <property type="match status" value="1"/>
</dbReference>
<dbReference type="OrthoDB" id="5807102at2759"/>
<sequence length="263" mass="30341">MFGSSAKKLALIPRTVHHYEGDDSEDDENYDLPDIIFDQIRFTETNTKRQLTLTNLKAMWCRDVAHYLEWIAGVPELRLLDVHEKLKLVTRQLCKIICFMLSYWTYRQAHDGIVFGSGICFIPTEHQDETLKSFLDSLANVVQNNITSIFRKVAITREEYILMKLINLFDTQYVHFPPSDRNVVNAALRKYQAALVNHIKVSHPSFDYNAVAERISALFGVMPYLELAGQIDDIHWSVMTAHNDGNIRGRLTNEIHVQSTRIS</sequence>
<dbReference type="AlphaFoldDB" id="A0A2G9UKK3"/>
<dbReference type="Pfam" id="PF00104">
    <property type="entry name" value="Hormone_recep"/>
    <property type="match status" value="1"/>
</dbReference>
<keyword evidence="6" id="KW-1185">Reference proteome</keyword>
<dbReference type="PANTHER" id="PTHR47630">
    <property type="entry name" value="NUCLEAR HORMONE RECEPTOR FAMILY-RELATED-RELATED"/>
    <property type="match status" value="1"/>
</dbReference>
<organism evidence="5 6">
    <name type="scientific">Teladorsagia circumcincta</name>
    <name type="common">Brown stomach worm</name>
    <name type="synonym">Ostertagia circumcincta</name>
    <dbReference type="NCBI Taxonomy" id="45464"/>
    <lineage>
        <taxon>Eukaryota</taxon>
        <taxon>Metazoa</taxon>
        <taxon>Ecdysozoa</taxon>
        <taxon>Nematoda</taxon>
        <taxon>Chromadorea</taxon>
        <taxon>Rhabditida</taxon>
        <taxon>Rhabditina</taxon>
        <taxon>Rhabditomorpha</taxon>
        <taxon>Strongyloidea</taxon>
        <taxon>Trichostrongylidae</taxon>
        <taxon>Teladorsagia</taxon>
    </lineage>
</organism>
<evidence type="ECO:0000313" key="5">
    <source>
        <dbReference type="EMBL" id="PIO70789.1"/>
    </source>
</evidence>
<evidence type="ECO:0000313" key="6">
    <source>
        <dbReference type="Proteomes" id="UP000230423"/>
    </source>
</evidence>
<keyword evidence="1" id="KW-0805">Transcription regulation</keyword>
<evidence type="ECO:0000256" key="2">
    <source>
        <dbReference type="ARBA" id="ARBA00023163"/>
    </source>
</evidence>
<evidence type="ECO:0000256" key="1">
    <source>
        <dbReference type="ARBA" id="ARBA00023015"/>
    </source>
</evidence>
<dbReference type="PANTHER" id="PTHR47630:SF5">
    <property type="entry name" value="NR LBD DOMAIN-CONTAINING PROTEIN"/>
    <property type="match status" value="1"/>
</dbReference>
<protein>
    <submittedName>
        <fullName evidence="5">Ligand-binding domain of nuclear hormone receptor</fullName>
    </submittedName>
</protein>
<name>A0A2G9UKK3_TELCI</name>
<reference evidence="5 6" key="1">
    <citation type="submission" date="2015-09" db="EMBL/GenBank/DDBJ databases">
        <title>Draft genome of the parasitic nematode Teladorsagia circumcincta isolate WARC Sus (inbred).</title>
        <authorList>
            <person name="Mitreva M."/>
        </authorList>
    </citation>
    <scope>NUCLEOTIDE SEQUENCE [LARGE SCALE GENOMIC DNA]</scope>
    <source>
        <strain evidence="5 6">S</strain>
    </source>
</reference>
<keyword evidence="3 5" id="KW-0675">Receptor</keyword>
<dbReference type="InterPro" id="IPR035500">
    <property type="entry name" value="NHR-like_dom_sf"/>
</dbReference>
<dbReference type="Proteomes" id="UP000230423">
    <property type="component" value="Unassembled WGS sequence"/>
</dbReference>
<keyword evidence="2" id="KW-0804">Transcription</keyword>
<dbReference type="InterPro" id="IPR000536">
    <property type="entry name" value="Nucl_hrmn_rcpt_lig-bd"/>
</dbReference>
<proteinExistence type="predicted"/>
<evidence type="ECO:0000256" key="3">
    <source>
        <dbReference type="ARBA" id="ARBA00023170"/>
    </source>
</evidence>
<accession>A0A2G9UKK3</accession>
<dbReference type="SMART" id="SM00430">
    <property type="entry name" value="HOLI"/>
    <property type="match status" value="1"/>
</dbReference>
<feature type="domain" description="NR LBD" evidence="4">
    <location>
        <begin position="13"/>
        <end position="263"/>
    </location>
</feature>
<evidence type="ECO:0000259" key="4">
    <source>
        <dbReference type="PROSITE" id="PS51843"/>
    </source>
</evidence>
<dbReference type="EMBL" id="KZ346158">
    <property type="protein sequence ID" value="PIO70789.1"/>
    <property type="molecule type" value="Genomic_DNA"/>
</dbReference>
<dbReference type="Gene3D" id="1.10.565.10">
    <property type="entry name" value="Retinoid X Receptor"/>
    <property type="match status" value="1"/>
</dbReference>
<dbReference type="SUPFAM" id="SSF48508">
    <property type="entry name" value="Nuclear receptor ligand-binding domain"/>
    <property type="match status" value="1"/>
</dbReference>
<dbReference type="InterPro" id="IPR052499">
    <property type="entry name" value="C.elegans_NHRs"/>
</dbReference>
<gene>
    <name evidence="5" type="ORF">TELCIR_07347</name>
</gene>